<accession>A0A418NQ10</accession>
<dbReference type="Pfam" id="PF12599">
    <property type="entry name" value="DUF3768"/>
    <property type="match status" value="1"/>
</dbReference>
<protein>
    <submittedName>
        <fullName evidence="1">DUF3768 domain-containing protein</fullName>
    </submittedName>
</protein>
<dbReference type="InterPro" id="IPR022243">
    <property type="entry name" value="DUF3768"/>
</dbReference>
<dbReference type="OrthoDB" id="1495368at2"/>
<comment type="caution">
    <text evidence="1">The sequence shown here is derived from an EMBL/GenBank/DDBJ whole genome shotgun (WGS) entry which is preliminary data.</text>
</comment>
<dbReference type="EMBL" id="QXFL01000007">
    <property type="protein sequence ID" value="RIV84293.1"/>
    <property type="molecule type" value="Genomic_DNA"/>
</dbReference>
<reference evidence="1 2" key="1">
    <citation type="submission" date="2018-08" db="EMBL/GenBank/DDBJ databases">
        <title>Erythrobacter zhengii sp.nov., a bacterium isolated from deep-sea sediment.</title>
        <authorList>
            <person name="Fang C."/>
            <person name="Wu Y.-H."/>
            <person name="Sun C."/>
            <person name="Wang H."/>
            <person name="Cheng H."/>
            <person name="Meng F.-X."/>
            <person name="Wang C.-S."/>
            <person name="Xu X.-W."/>
        </authorList>
    </citation>
    <scope>NUCLEOTIDE SEQUENCE [LARGE SCALE GENOMIC DNA]</scope>
    <source>
        <strain evidence="1 2">V18</strain>
    </source>
</reference>
<keyword evidence="2" id="KW-1185">Reference proteome</keyword>
<evidence type="ECO:0000313" key="1">
    <source>
        <dbReference type="EMBL" id="RIV84293.1"/>
    </source>
</evidence>
<organism evidence="1 2">
    <name type="scientific">Aurantiacibacter zhengii</name>
    <dbReference type="NCBI Taxonomy" id="2307003"/>
    <lineage>
        <taxon>Bacteria</taxon>
        <taxon>Pseudomonadati</taxon>
        <taxon>Pseudomonadota</taxon>
        <taxon>Alphaproteobacteria</taxon>
        <taxon>Sphingomonadales</taxon>
        <taxon>Erythrobacteraceae</taxon>
        <taxon>Aurantiacibacter</taxon>
    </lineage>
</organism>
<evidence type="ECO:0000313" key="2">
    <source>
        <dbReference type="Proteomes" id="UP000286576"/>
    </source>
</evidence>
<name>A0A418NQ10_9SPHN</name>
<proteinExistence type="predicted"/>
<gene>
    <name evidence="1" type="ORF">D2V07_14930</name>
</gene>
<sequence>MYQGGDGNWTIMRPAQLAETVFWKIDSYDRDLRFGSENPANLATARRVLTIMLASEY</sequence>
<dbReference type="AlphaFoldDB" id="A0A418NQ10"/>
<dbReference type="Proteomes" id="UP000286576">
    <property type="component" value="Unassembled WGS sequence"/>
</dbReference>